<feature type="compositionally biased region" description="Polar residues" evidence="8">
    <location>
        <begin position="796"/>
        <end position="811"/>
    </location>
</feature>
<name>A0A8T2JIV7_9PIPI</name>
<dbReference type="EMBL" id="JAACNH010000005">
    <property type="protein sequence ID" value="KAG8443434.1"/>
    <property type="molecule type" value="Genomic_DNA"/>
</dbReference>
<evidence type="ECO:0000256" key="3">
    <source>
        <dbReference type="ARBA" id="ARBA00022553"/>
    </source>
</evidence>
<accession>A0A8T2JIV7</accession>
<feature type="compositionally biased region" description="Low complexity" evidence="8">
    <location>
        <begin position="666"/>
        <end position="680"/>
    </location>
</feature>
<feature type="region of interest" description="Disordered" evidence="8">
    <location>
        <begin position="226"/>
        <end position="248"/>
    </location>
</feature>
<evidence type="ECO:0000313" key="10">
    <source>
        <dbReference type="Proteomes" id="UP000812440"/>
    </source>
</evidence>
<feature type="compositionally biased region" description="Basic and acidic residues" evidence="8">
    <location>
        <begin position="1070"/>
        <end position="1093"/>
    </location>
</feature>
<keyword evidence="4 7" id="KW-0493">Microtubule</keyword>
<evidence type="ECO:0000256" key="5">
    <source>
        <dbReference type="ARBA" id="ARBA00022737"/>
    </source>
</evidence>
<dbReference type="InterPro" id="IPR027324">
    <property type="entry name" value="MAP2/MAP4/Tau"/>
</dbReference>
<feature type="compositionally biased region" description="Polar residues" evidence="8">
    <location>
        <begin position="981"/>
        <end position="998"/>
    </location>
</feature>
<proteinExistence type="predicted"/>
<protein>
    <recommendedName>
        <fullName evidence="7">Microtubule-associated protein</fullName>
    </recommendedName>
</protein>
<dbReference type="OrthoDB" id="9909595at2759"/>
<keyword evidence="3" id="KW-0597">Phosphoprotein</keyword>
<dbReference type="GO" id="GO:0000226">
    <property type="term" value="P:microtubule cytoskeleton organization"/>
    <property type="evidence" value="ECO:0007669"/>
    <property type="project" value="TreeGrafter"/>
</dbReference>
<reference evidence="9" key="1">
    <citation type="thesis" date="2020" institute="ProQuest LLC" country="789 East Eisenhower Parkway, Ann Arbor, MI, USA">
        <title>Comparative Genomics and Chromosome Evolution.</title>
        <authorList>
            <person name="Mudd A.B."/>
        </authorList>
    </citation>
    <scope>NUCLEOTIDE SEQUENCE</scope>
    <source>
        <strain evidence="9">Female2</strain>
        <tissue evidence="9">Blood</tissue>
    </source>
</reference>
<evidence type="ECO:0000256" key="7">
    <source>
        <dbReference type="RuleBase" id="RU000686"/>
    </source>
</evidence>
<feature type="compositionally biased region" description="Basic and acidic residues" evidence="8">
    <location>
        <begin position="85"/>
        <end position="95"/>
    </location>
</feature>
<keyword evidence="2 7" id="KW-0963">Cytoplasm</keyword>
<keyword evidence="10" id="KW-1185">Reference proteome</keyword>
<evidence type="ECO:0000256" key="1">
    <source>
        <dbReference type="ARBA" id="ARBA00004245"/>
    </source>
</evidence>
<dbReference type="GO" id="GO:0031175">
    <property type="term" value="P:neuron projection development"/>
    <property type="evidence" value="ECO:0007669"/>
    <property type="project" value="TreeGrafter"/>
</dbReference>
<evidence type="ECO:0000256" key="2">
    <source>
        <dbReference type="ARBA" id="ARBA00022490"/>
    </source>
</evidence>
<comment type="subcellular location">
    <subcellularLocation>
        <location evidence="1 7">Cytoplasm</location>
        <location evidence="1 7">Cytoskeleton</location>
    </subcellularLocation>
</comment>
<dbReference type="PROSITE" id="PS51491">
    <property type="entry name" value="TAU_MAP_2"/>
    <property type="match status" value="3"/>
</dbReference>
<dbReference type="PANTHER" id="PTHR11501">
    <property type="entry name" value="MICROTUBULE-ASSOCIATED PROTEIN"/>
    <property type="match status" value="1"/>
</dbReference>
<feature type="region of interest" description="Disordered" evidence="8">
    <location>
        <begin position="475"/>
        <end position="517"/>
    </location>
</feature>
<evidence type="ECO:0000256" key="8">
    <source>
        <dbReference type="SAM" id="MobiDB-lite"/>
    </source>
</evidence>
<dbReference type="InterPro" id="IPR001084">
    <property type="entry name" value="MAP_tubulin-bd_rpt"/>
</dbReference>
<feature type="compositionally biased region" description="Basic and acidic residues" evidence="8">
    <location>
        <begin position="579"/>
        <end position="591"/>
    </location>
</feature>
<dbReference type="PANTHER" id="PTHR11501:SF16">
    <property type="entry name" value="MICROTUBULE-ASSOCIATED PROTEIN 4"/>
    <property type="match status" value="1"/>
</dbReference>
<dbReference type="GO" id="GO:0043005">
    <property type="term" value="C:neuron projection"/>
    <property type="evidence" value="ECO:0007669"/>
    <property type="project" value="TreeGrafter"/>
</dbReference>
<keyword evidence="5" id="KW-0677">Repeat</keyword>
<feature type="compositionally biased region" description="Polar residues" evidence="8">
    <location>
        <begin position="163"/>
        <end position="179"/>
    </location>
</feature>
<dbReference type="Proteomes" id="UP000812440">
    <property type="component" value="Chromosome 6"/>
</dbReference>
<feature type="region of interest" description="Disordered" evidence="8">
    <location>
        <begin position="49"/>
        <end position="98"/>
    </location>
</feature>
<evidence type="ECO:0000313" key="9">
    <source>
        <dbReference type="EMBL" id="KAG8443434.1"/>
    </source>
</evidence>
<feature type="compositionally biased region" description="Polar residues" evidence="8">
    <location>
        <begin position="836"/>
        <end position="846"/>
    </location>
</feature>
<feature type="region of interest" description="Disordered" evidence="8">
    <location>
        <begin position="560"/>
        <end position="1095"/>
    </location>
</feature>
<comment type="caution">
    <text evidence="9">The sequence shown here is derived from an EMBL/GenBank/DDBJ whole genome shotgun (WGS) entry which is preliminary data.</text>
</comment>
<gene>
    <name evidence="9" type="ORF">GDO86_012011</name>
</gene>
<feature type="compositionally biased region" description="Low complexity" evidence="8">
    <location>
        <begin position="722"/>
        <end position="753"/>
    </location>
</feature>
<evidence type="ECO:0000256" key="6">
    <source>
        <dbReference type="ARBA" id="ARBA00023212"/>
    </source>
</evidence>
<keyword evidence="6 7" id="KW-0206">Cytoskeleton</keyword>
<dbReference type="GO" id="GO:0005874">
    <property type="term" value="C:microtubule"/>
    <property type="evidence" value="ECO:0007669"/>
    <property type="project" value="UniProtKB-KW"/>
</dbReference>
<feature type="compositionally biased region" description="Low complexity" evidence="8">
    <location>
        <begin position="853"/>
        <end position="864"/>
    </location>
</feature>
<dbReference type="AlphaFoldDB" id="A0A8T2JIV7"/>
<evidence type="ECO:0000256" key="4">
    <source>
        <dbReference type="ARBA" id="ARBA00022701"/>
    </source>
</evidence>
<feature type="compositionally biased region" description="Polar residues" evidence="8">
    <location>
        <begin position="1025"/>
        <end position="1044"/>
    </location>
</feature>
<feature type="compositionally biased region" description="Polar residues" evidence="8">
    <location>
        <begin position="70"/>
        <end position="82"/>
    </location>
</feature>
<dbReference type="Pfam" id="PF00418">
    <property type="entry name" value="Tubulin-binding"/>
    <property type="match status" value="3"/>
</dbReference>
<feature type="region of interest" description="Disordered" evidence="8">
    <location>
        <begin position="151"/>
        <end position="179"/>
    </location>
</feature>
<feature type="region of interest" description="Disordered" evidence="8">
    <location>
        <begin position="422"/>
        <end position="447"/>
    </location>
</feature>
<feature type="compositionally biased region" description="Basic and acidic residues" evidence="8">
    <location>
        <begin position="693"/>
        <end position="704"/>
    </location>
</feature>
<sequence>MADLDHNFSLQDALTDGPPEIEPEIKQDFITSLENEQFDDVVGETCGRSSYVPLLDGDETSEPKNKSMSEENQTECPSNHSIIANREHGLGENHVADPFGSNIHENALSDLPPFDSTIRPAFSEHFEADKEVPAVLEDGGQAGCEEDLLGQTESNPLEEGWLTDSNSKTEGTDTPSGDISEITTATFGDTPSDASVRFPLPVSQSDNILGIWQPTVEEQLALSSPHTGDIRTSFDPFSQEDLKSQDPEELVPEYDKPAELIPSVSFDASMEPCVDLISGEESIGLFPDHPNKMDIEEPSDNSEFKNSPEYLSVEAQNVQSVGQLEEAALLHSEDHLTEESSISPDLKLCVQSAVSEDHGNTPEETTNKCIEERTIEGFNLDDEVVDSEQQPGAREIPVEKQDLIFDEDCSATQCLGNVSEQQGLAEEDHAAEEATTGKGFVPEINDPFHENYPDNLAVCEEAVFQQSSLLELNKIEPESSSSEGIQPEQLDLASAESVALHSLPHSDRNQSEQIIFTAEESKDIFSPPPCEKVEPEQQIQADELRVAMVVSPERVHFEQSAYLTEGSPAEVPSFVPETSQEKKEEEQRTPEEIPQNIQEAPVSSDVATDKDITSPPNKELPPSPEKKIKASATTPIKTPASKTKPAGTPNAQSPRKPVSATPTQQKKPASPATTTTPKRPLGSAGKITSATPKDSKDTKPKNLDLKSPVKSPDKKTAPLKQTPTTPRAAAVKAAPLASKVNTTAAAASSAGGTVPKSTLTPKRPIAIKNGVKPAEAKKPISTKSPTDLSRPKSVPTDLTKTTGQAPTSPGAATSRPKTTRPAVPKTAAADVKKVSTAKSATLTKPSTAPLRTAAPASKAGAAPKQPRPATVPDLKNVRSKIGSTDNLKHQPGGGKATVEKKPVPASTARKTVLSAVPKTAAAKSTDTKETSQKQSNGKVQIVSKRVNYSHVQSKCGSKDNIKHVPGGGNATNAAKPAAGSTRPQASGTQKPASANVQIINKKIDVSKVSSKCGSKATIKHKPGGETNTGNSKQQEMPKENQQANVKKEESQDDSEQVQPSENGDIVTPTDDPRHERKENGLDERSPAEGDSQRESLNTLIPETSKGICLSLVHASNATDEAGRVNRPLSMASYVFTDL</sequence>
<feature type="region of interest" description="Disordered" evidence="8">
    <location>
        <begin position="1"/>
        <end position="22"/>
    </location>
</feature>
<dbReference type="GO" id="GO:0008017">
    <property type="term" value="F:microtubule binding"/>
    <property type="evidence" value="ECO:0007669"/>
    <property type="project" value="InterPro"/>
</dbReference>
<organism evidence="9 10">
    <name type="scientific">Hymenochirus boettgeri</name>
    <name type="common">Congo dwarf clawed frog</name>
    <dbReference type="NCBI Taxonomy" id="247094"/>
    <lineage>
        <taxon>Eukaryota</taxon>
        <taxon>Metazoa</taxon>
        <taxon>Chordata</taxon>
        <taxon>Craniata</taxon>
        <taxon>Vertebrata</taxon>
        <taxon>Euteleostomi</taxon>
        <taxon>Amphibia</taxon>
        <taxon>Batrachia</taxon>
        <taxon>Anura</taxon>
        <taxon>Pipoidea</taxon>
        <taxon>Pipidae</taxon>
        <taxon>Pipinae</taxon>
        <taxon>Hymenochirus</taxon>
    </lineage>
</organism>
<dbReference type="PROSITE" id="PS00229">
    <property type="entry name" value="TAU_MAP_1"/>
    <property type="match status" value="2"/>
</dbReference>